<keyword evidence="1" id="KW-0472">Membrane</keyword>
<reference evidence="2" key="1">
    <citation type="submission" date="2021-06" db="EMBL/GenBank/DDBJ databases">
        <authorList>
            <person name="Kallberg Y."/>
            <person name="Tangrot J."/>
            <person name="Rosling A."/>
        </authorList>
    </citation>
    <scope>NUCLEOTIDE SEQUENCE</scope>
    <source>
        <strain evidence="2">FL966</strain>
    </source>
</reference>
<feature type="transmembrane region" description="Helical" evidence="1">
    <location>
        <begin position="759"/>
        <end position="778"/>
    </location>
</feature>
<evidence type="ECO:0000256" key="1">
    <source>
        <dbReference type="SAM" id="Phobius"/>
    </source>
</evidence>
<dbReference type="Proteomes" id="UP000789759">
    <property type="component" value="Unassembled WGS sequence"/>
</dbReference>
<dbReference type="AlphaFoldDB" id="A0A9N9C4F6"/>
<feature type="transmembrane region" description="Helical" evidence="1">
    <location>
        <begin position="654"/>
        <end position="673"/>
    </location>
</feature>
<feature type="transmembrane region" description="Helical" evidence="1">
    <location>
        <begin position="723"/>
        <end position="747"/>
    </location>
</feature>
<keyword evidence="1" id="KW-1133">Transmembrane helix</keyword>
<dbReference type="OrthoDB" id="2403479at2759"/>
<protein>
    <submittedName>
        <fullName evidence="2">17076_t:CDS:1</fullName>
    </submittedName>
</protein>
<evidence type="ECO:0000313" key="3">
    <source>
        <dbReference type="Proteomes" id="UP000789759"/>
    </source>
</evidence>
<keyword evidence="1" id="KW-0812">Transmembrane</keyword>
<name>A0A9N9C4F6_9GLOM</name>
<keyword evidence="3" id="KW-1185">Reference proteome</keyword>
<evidence type="ECO:0000313" key="2">
    <source>
        <dbReference type="EMBL" id="CAG8588593.1"/>
    </source>
</evidence>
<gene>
    <name evidence="2" type="ORF">CPELLU_LOCUS6425</name>
</gene>
<organism evidence="2 3">
    <name type="scientific">Cetraspora pellucida</name>
    <dbReference type="NCBI Taxonomy" id="1433469"/>
    <lineage>
        <taxon>Eukaryota</taxon>
        <taxon>Fungi</taxon>
        <taxon>Fungi incertae sedis</taxon>
        <taxon>Mucoromycota</taxon>
        <taxon>Glomeromycotina</taxon>
        <taxon>Glomeromycetes</taxon>
        <taxon>Diversisporales</taxon>
        <taxon>Gigasporaceae</taxon>
        <taxon>Cetraspora</taxon>
    </lineage>
</organism>
<feature type="transmembrane region" description="Helical" evidence="1">
    <location>
        <begin position="679"/>
        <end position="702"/>
    </location>
</feature>
<feature type="transmembrane region" description="Helical" evidence="1">
    <location>
        <begin position="16"/>
        <end position="38"/>
    </location>
</feature>
<comment type="caution">
    <text evidence="2">The sequence shown here is derived from an EMBL/GenBank/DDBJ whole genome shotgun (WGS) entry which is preliminary data.</text>
</comment>
<dbReference type="EMBL" id="CAJVQA010003984">
    <property type="protein sequence ID" value="CAG8588593.1"/>
    <property type="molecule type" value="Genomic_DNA"/>
</dbReference>
<sequence>MELQQNDLVKALKNLALYWVLVCFILVFLFNFGVYGQLNSTLLYSSSRHDFIDRLDVYDSFDVRSTNDGSLLIMFKNDDLYNFIHVLLPDASTIDIKLDNDINVTRIFPLTTEYYFLLYDLKINGDIQVTGRIIYNNNTIIKDKLFVASGPTDEKATLDFVMNTQLSSFLIYNKANNTLVHWITYDLPHLNDPRNGSFSLLNNISSLECVFSTVDGNYGFIIKEQENVIISNKRVTNLLINYKSLNPITPKISEGSVLYHARNDSEIANISCSSDYSEHGNVCVFTEQTEVGNYSQFTTYQINFLSSGSVIKFKLINISSVLKPYTLLFDIKPSFFGGYIVTNWASIPVDVYASRYDSYDDYIPYNPSREYQSMNGIIFMANGTEIISWNLSQLTKLDPQNQTFRSAVFNLMRNDTFILLFNEFNTILNILDDYKNPNIISTYPQINETILPGNVDSINITFSSNISRSWNSSKKLIIYYLNANTNELIFRKFYSISECNIIQKNLSCNVTSSIFNQWNTTYKITMDNNFVTFDSTNEPMYGISEYGIDKNQLTFKSITCDPLIGSFQEKFSDTTIGTILLRLENNVTIDLSFLNNLTEELVKSIPTTPNRIQHTNRFQKDVSSPSQYLIQVKILKATDPTDTLNLWDEIKFKLLGLLIGFIVLTPIILWARYKYPEGQNFMILSVIIILFDFIMDVLFIAINGRDVSQPNLYIPRYKSTISLFTICSGANVVLLEFLTSNFAGFSIFNASLSNSVKRWIYWVTIVNTFIEIIPQLIIQNESLYENYITDNLQLESEENDV</sequence>
<proteinExistence type="predicted"/>
<accession>A0A9N9C4F6</accession>